<dbReference type="EMBL" id="JNVC02000001">
    <property type="protein sequence ID" value="KEZ54384.1"/>
    <property type="molecule type" value="Genomic_DNA"/>
</dbReference>
<dbReference type="OrthoDB" id="118413at2"/>
<evidence type="ECO:0000259" key="2">
    <source>
        <dbReference type="Pfam" id="PF08327"/>
    </source>
</evidence>
<dbReference type="RefSeq" id="WP_029565689.1">
    <property type="nucleotide sequence ID" value="NZ_JNVC02000001.1"/>
</dbReference>
<reference evidence="3 4" key="1">
    <citation type="journal article" date="2005" name="Int. J. Syst. Evol. Microbiol.">
        <title>Bacillus cibi sp. nov., isolated from jeotgal, a traditional Korean fermented seafood.</title>
        <authorList>
            <person name="Yoon J.H."/>
            <person name="Lee C.H."/>
            <person name="Oh T.K."/>
        </authorList>
    </citation>
    <scope>NUCLEOTIDE SEQUENCE [LARGE SCALE GENOMIC DNA]</scope>
    <source>
        <strain evidence="3 4">DSM 16189</strain>
    </source>
</reference>
<comment type="similarity">
    <text evidence="1">Belongs to the AHA1 family.</text>
</comment>
<organism evidence="3 4">
    <name type="scientific">Metabacillus indicus</name>
    <name type="common">Bacillus indicus</name>
    <dbReference type="NCBI Taxonomy" id="246786"/>
    <lineage>
        <taxon>Bacteria</taxon>
        <taxon>Bacillati</taxon>
        <taxon>Bacillota</taxon>
        <taxon>Bacilli</taxon>
        <taxon>Bacillales</taxon>
        <taxon>Bacillaceae</taxon>
        <taxon>Metabacillus</taxon>
    </lineage>
</organism>
<sequence length="174" mass="19769">MSVNKSAASVVSRVEGKELIIERMFHAPRELVFRAYAEPDLLAAWWGPKGWSTANKRFEFEPGGVWHYCMRCEDKEQGDFYGMESWGIATYKEISVPEKIVYVDAFSDETGAVSEQMPQMVITMYFEDHGDLTKLIAVSEFATEEELKKVAEMGVVEGMSSQFECLDELLPTLK</sequence>
<feature type="domain" description="Activator of Hsp90 ATPase homologue 1/2-like C-terminal" evidence="2">
    <location>
        <begin position="27"/>
        <end position="170"/>
    </location>
</feature>
<dbReference type="Pfam" id="PF08327">
    <property type="entry name" value="AHSA1"/>
    <property type="match status" value="1"/>
</dbReference>
<gene>
    <name evidence="3" type="ORF">GS18_0205545</name>
</gene>
<dbReference type="Proteomes" id="UP000028549">
    <property type="component" value="Unassembled WGS sequence"/>
</dbReference>
<proteinExistence type="inferred from homology"/>
<evidence type="ECO:0000256" key="1">
    <source>
        <dbReference type="ARBA" id="ARBA00006817"/>
    </source>
</evidence>
<keyword evidence="4" id="KW-1185">Reference proteome</keyword>
<comment type="caution">
    <text evidence="3">The sequence shown here is derived from an EMBL/GenBank/DDBJ whole genome shotgun (WGS) entry which is preliminary data.</text>
</comment>
<evidence type="ECO:0000313" key="3">
    <source>
        <dbReference type="EMBL" id="KEZ54384.1"/>
    </source>
</evidence>
<dbReference type="InterPro" id="IPR023393">
    <property type="entry name" value="START-like_dom_sf"/>
</dbReference>
<dbReference type="InterPro" id="IPR013538">
    <property type="entry name" value="ASHA1/2-like_C"/>
</dbReference>
<name>A0A084H472_METID</name>
<protein>
    <submittedName>
        <fullName evidence="3">ATPase</fullName>
    </submittedName>
</protein>
<dbReference type="SUPFAM" id="SSF55961">
    <property type="entry name" value="Bet v1-like"/>
    <property type="match status" value="1"/>
</dbReference>
<dbReference type="AlphaFoldDB" id="A0A084H472"/>
<accession>A0A084H472</accession>
<evidence type="ECO:0000313" key="4">
    <source>
        <dbReference type="Proteomes" id="UP000028549"/>
    </source>
</evidence>
<dbReference type="Gene3D" id="3.30.530.20">
    <property type="match status" value="1"/>
</dbReference>
<dbReference type="STRING" id="246786.GS18_0205545"/>